<gene>
    <name evidence="2" type="ORF">CU100_11290</name>
</gene>
<dbReference type="Proteomes" id="UP000241158">
    <property type="component" value="Unassembled WGS sequence"/>
</dbReference>
<dbReference type="AlphaFoldDB" id="A0A2P7AVJ8"/>
<dbReference type="GO" id="GO:0006259">
    <property type="term" value="P:DNA metabolic process"/>
    <property type="evidence" value="ECO:0007669"/>
    <property type="project" value="UniProtKB-ARBA"/>
</dbReference>
<organism evidence="2 3">
    <name type="scientific">Phyllobacterium endophyticum</name>
    <dbReference type="NCBI Taxonomy" id="1149773"/>
    <lineage>
        <taxon>Bacteria</taxon>
        <taxon>Pseudomonadati</taxon>
        <taxon>Pseudomonadota</taxon>
        <taxon>Alphaproteobacteria</taxon>
        <taxon>Hyphomicrobiales</taxon>
        <taxon>Phyllobacteriaceae</taxon>
        <taxon>Phyllobacterium</taxon>
    </lineage>
</organism>
<protein>
    <submittedName>
        <fullName evidence="2">Exonuclease</fullName>
    </submittedName>
</protein>
<dbReference type="GO" id="GO:0003676">
    <property type="term" value="F:nucleic acid binding"/>
    <property type="evidence" value="ECO:0007669"/>
    <property type="project" value="InterPro"/>
</dbReference>
<dbReference type="RefSeq" id="WP_106716663.1">
    <property type="nucleotide sequence ID" value="NZ_JACHXT010000001.1"/>
</dbReference>
<evidence type="ECO:0000313" key="3">
    <source>
        <dbReference type="Proteomes" id="UP000241158"/>
    </source>
</evidence>
<dbReference type="InterPro" id="IPR013520">
    <property type="entry name" value="Ribonucl_H"/>
</dbReference>
<keyword evidence="2" id="KW-0378">Hydrolase</keyword>
<dbReference type="CDD" id="cd06133">
    <property type="entry name" value="ERI-1_3'hExo_like"/>
    <property type="match status" value="1"/>
</dbReference>
<comment type="caution">
    <text evidence="2">The sequence shown here is derived from an EMBL/GenBank/DDBJ whole genome shotgun (WGS) entry which is preliminary data.</text>
</comment>
<dbReference type="Pfam" id="PF00929">
    <property type="entry name" value="RNase_T"/>
    <property type="match status" value="1"/>
</dbReference>
<dbReference type="InterPro" id="IPR047201">
    <property type="entry name" value="ERI-1_3'hExo-like"/>
</dbReference>
<dbReference type="InterPro" id="IPR012337">
    <property type="entry name" value="RNaseH-like_sf"/>
</dbReference>
<proteinExistence type="predicted"/>
<dbReference type="SUPFAM" id="SSF53098">
    <property type="entry name" value="Ribonuclease H-like"/>
    <property type="match status" value="1"/>
</dbReference>
<evidence type="ECO:0000259" key="1">
    <source>
        <dbReference type="SMART" id="SM00479"/>
    </source>
</evidence>
<evidence type="ECO:0000313" key="2">
    <source>
        <dbReference type="EMBL" id="PSH58211.1"/>
    </source>
</evidence>
<keyword evidence="2" id="KW-0540">Nuclease</keyword>
<keyword evidence="2" id="KW-0269">Exonuclease</keyword>
<accession>A0A2P7AVJ8</accession>
<dbReference type="SMART" id="SM00479">
    <property type="entry name" value="EXOIII"/>
    <property type="match status" value="1"/>
</dbReference>
<dbReference type="OrthoDB" id="7362525at2"/>
<feature type="domain" description="Exonuclease" evidence="1">
    <location>
        <begin position="3"/>
        <end position="196"/>
    </location>
</feature>
<dbReference type="Gene3D" id="3.30.420.10">
    <property type="entry name" value="Ribonuclease H-like superfamily/Ribonuclease H"/>
    <property type="match status" value="1"/>
</dbReference>
<name>A0A2P7AVJ8_9HYPH</name>
<dbReference type="InterPro" id="IPR036397">
    <property type="entry name" value="RNaseH_sf"/>
</dbReference>
<dbReference type="GO" id="GO:0000175">
    <property type="term" value="F:3'-5'-RNA exonuclease activity"/>
    <property type="evidence" value="ECO:0007669"/>
    <property type="project" value="InterPro"/>
</dbReference>
<sequence>MKTAIIFDCEFLCIEGSQRRFWCAAIDPDPVIAQIGAVKLGLEGEFPILDSFKAYVRPIDRFGKRYPLDPYFTNLTGITEENIAAEGLTLQEALSTLDDFSDGARFWSWGKDELNMVAISCYVAGIHPVIPSYRFDNAVKLLIAAGMPVEDLARTPSNKLADYYHVEHPPLQGHDALDDALSISYTLQYLMKTGRLQPEVFDRTSPFVSS</sequence>
<reference evidence="3" key="1">
    <citation type="submission" date="2017-11" db="EMBL/GenBank/DDBJ databases">
        <authorList>
            <person name="Kuznetsova I."/>
            <person name="Sazanova A."/>
            <person name="Chirak E."/>
            <person name="Safronova V."/>
            <person name="Willems A."/>
        </authorList>
    </citation>
    <scope>NUCLEOTIDE SEQUENCE [LARGE SCALE GENOMIC DNA]</scope>
    <source>
        <strain evidence="3">PEPV15</strain>
    </source>
</reference>
<dbReference type="EMBL" id="PGGN01000002">
    <property type="protein sequence ID" value="PSH58211.1"/>
    <property type="molecule type" value="Genomic_DNA"/>
</dbReference>
<keyword evidence="3" id="KW-1185">Reference proteome</keyword>